<sequence>MFDNICTIALGFEPKFLLPSFHEILFATTFDKGTRLSSQRLTVVTPLIWKVNKFLNIGTKRRLKVVVAEVRGLTRKFFRAKKRELEEKIVLLESVNLLSNFINSSHLDESFVIEIVISFIIAWRDTTSVTLT</sequence>
<reference evidence="8 9" key="1">
    <citation type="submission" date="2023-01" db="EMBL/GenBank/DDBJ databases">
        <authorList>
            <person name="Kreplak J."/>
        </authorList>
    </citation>
    <scope>NUCLEOTIDE SEQUENCE [LARGE SCALE GENOMIC DNA]</scope>
</reference>
<organism evidence="8 9">
    <name type="scientific">Vicia faba</name>
    <name type="common">Broad bean</name>
    <name type="synonym">Faba vulgaris</name>
    <dbReference type="NCBI Taxonomy" id="3906"/>
    <lineage>
        <taxon>Eukaryota</taxon>
        <taxon>Viridiplantae</taxon>
        <taxon>Streptophyta</taxon>
        <taxon>Embryophyta</taxon>
        <taxon>Tracheophyta</taxon>
        <taxon>Spermatophyta</taxon>
        <taxon>Magnoliopsida</taxon>
        <taxon>eudicotyledons</taxon>
        <taxon>Gunneridae</taxon>
        <taxon>Pentapetalae</taxon>
        <taxon>rosids</taxon>
        <taxon>fabids</taxon>
        <taxon>Fabales</taxon>
        <taxon>Fabaceae</taxon>
        <taxon>Papilionoideae</taxon>
        <taxon>50 kb inversion clade</taxon>
        <taxon>NPAAA clade</taxon>
        <taxon>Hologalegina</taxon>
        <taxon>IRL clade</taxon>
        <taxon>Fabeae</taxon>
        <taxon>Vicia</taxon>
    </lineage>
</organism>
<comment type="cofactor">
    <cofactor evidence="1">
        <name>heme</name>
        <dbReference type="ChEBI" id="CHEBI:30413"/>
    </cofactor>
</comment>
<evidence type="ECO:0000256" key="1">
    <source>
        <dbReference type="ARBA" id="ARBA00001971"/>
    </source>
</evidence>
<keyword evidence="3" id="KW-0349">Heme</keyword>
<evidence type="ECO:0000256" key="2">
    <source>
        <dbReference type="ARBA" id="ARBA00010617"/>
    </source>
</evidence>
<accession>A0AAV0ZWR1</accession>
<dbReference type="Gene3D" id="1.10.630.10">
    <property type="entry name" value="Cytochrome P450"/>
    <property type="match status" value="1"/>
</dbReference>
<dbReference type="InterPro" id="IPR036396">
    <property type="entry name" value="Cyt_P450_sf"/>
</dbReference>
<dbReference type="GO" id="GO:0020037">
    <property type="term" value="F:heme binding"/>
    <property type="evidence" value="ECO:0007669"/>
    <property type="project" value="InterPro"/>
</dbReference>
<protein>
    <submittedName>
        <fullName evidence="8">Uncharacterized protein</fullName>
    </submittedName>
</protein>
<keyword evidence="9" id="KW-1185">Reference proteome</keyword>
<evidence type="ECO:0000256" key="5">
    <source>
        <dbReference type="ARBA" id="ARBA00023002"/>
    </source>
</evidence>
<evidence type="ECO:0000313" key="9">
    <source>
        <dbReference type="Proteomes" id="UP001157006"/>
    </source>
</evidence>
<dbReference type="GO" id="GO:0005506">
    <property type="term" value="F:iron ion binding"/>
    <property type="evidence" value="ECO:0007669"/>
    <property type="project" value="InterPro"/>
</dbReference>
<evidence type="ECO:0000256" key="6">
    <source>
        <dbReference type="ARBA" id="ARBA00023004"/>
    </source>
</evidence>
<evidence type="ECO:0000256" key="7">
    <source>
        <dbReference type="ARBA" id="ARBA00023033"/>
    </source>
</evidence>
<dbReference type="Proteomes" id="UP001157006">
    <property type="component" value="Chromosome 3"/>
</dbReference>
<name>A0AAV0ZWR1_VICFA</name>
<dbReference type="GO" id="GO:0016705">
    <property type="term" value="F:oxidoreductase activity, acting on paired donors, with incorporation or reduction of molecular oxygen"/>
    <property type="evidence" value="ECO:0007669"/>
    <property type="project" value="InterPro"/>
</dbReference>
<proteinExistence type="inferred from homology"/>
<comment type="similarity">
    <text evidence="2">Belongs to the cytochrome P450 family.</text>
</comment>
<evidence type="ECO:0000313" key="8">
    <source>
        <dbReference type="EMBL" id="CAI8602879.1"/>
    </source>
</evidence>
<keyword evidence="4" id="KW-0479">Metal-binding</keyword>
<dbReference type="GO" id="GO:0004497">
    <property type="term" value="F:monooxygenase activity"/>
    <property type="evidence" value="ECO:0007669"/>
    <property type="project" value="UniProtKB-KW"/>
</dbReference>
<evidence type="ECO:0000256" key="3">
    <source>
        <dbReference type="ARBA" id="ARBA00022617"/>
    </source>
</evidence>
<keyword evidence="6" id="KW-0408">Iron</keyword>
<dbReference type="EMBL" id="OX451738">
    <property type="protein sequence ID" value="CAI8602879.1"/>
    <property type="molecule type" value="Genomic_DNA"/>
</dbReference>
<gene>
    <name evidence="8" type="ORF">VFH_III061080</name>
</gene>
<keyword evidence="7" id="KW-0503">Monooxygenase</keyword>
<evidence type="ECO:0000256" key="4">
    <source>
        <dbReference type="ARBA" id="ARBA00022723"/>
    </source>
</evidence>
<dbReference type="PANTHER" id="PTHR24296">
    <property type="entry name" value="CYTOCHROME P450"/>
    <property type="match status" value="1"/>
</dbReference>
<dbReference type="AlphaFoldDB" id="A0AAV0ZWR1"/>
<keyword evidence="5" id="KW-0560">Oxidoreductase</keyword>
<dbReference type="SUPFAM" id="SSF48264">
    <property type="entry name" value="Cytochrome P450"/>
    <property type="match status" value="1"/>
</dbReference>